<proteinExistence type="predicted"/>
<evidence type="ECO:0000313" key="2">
    <source>
        <dbReference type="EMBL" id="KAK2022022.1"/>
    </source>
</evidence>
<sequence>MLAQNKGNKQDQQVTSTLDQLGTIPLARTDKARWPSAQTQPGPFYYRTGEWTFTSRRTISSASPERGGNSNARGPKRLSKPLGKLHHSLSSAASAKPVDHMTNFLSSFATRNIARIINPKAQAHRHDVERCWQLCTKTATLTPGQQKAGPLYATITSVKSIPFFFCHPSARPSENQTMWQMC</sequence>
<dbReference type="EMBL" id="MU843065">
    <property type="protein sequence ID" value="KAK2022022.1"/>
    <property type="molecule type" value="Genomic_DNA"/>
</dbReference>
<feature type="compositionally biased region" description="Polar residues" evidence="1">
    <location>
        <begin position="56"/>
        <end position="72"/>
    </location>
</feature>
<feature type="compositionally biased region" description="Basic residues" evidence="1">
    <location>
        <begin position="74"/>
        <end position="87"/>
    </location>
</feature>
<reference evidence="2" key="1">
    <citation type="submission" date="2021-06" db="EMBL/GenBank/DDBJ databases">
        <title>Comparative genomics, transcriptomics and evolutionary studies reveal genomic signatures of adaptation to plant cell wall in hemibiotrophic fungi.</title>
        <authorList>
            <consortium name="DOE Joint Genome Institute"/>
            <person name="Baroncelli R."/>
            <person name="Diaz J.F."/>
            <person name="Benocci T."/>
            <person name="Peng M."/>
            <person name="Battaglia E."/>
            <person name="Haridas S."/>
            <person name="Andreopoulos W."/>
            <person name="Labutti K."/>
            <person name="Pangilinan J."/>
            <person name="Floch G.L."/>
            <person name="Makela M.R."/>
            <person name="Henrissat B."/>
            <person name="Grigoriev I.V."/>
            <person name="Crouch J.A."/>
            <person name="De Vries R.P."/>
            <person name="Sukno S.A."/>
            <person name="Thon M.R."/>
        </authorList>
    </citation>
    <scope>NUCLEOTIDE SEQUENCE</scope>
    <source>
        <strain evidence="2">MAFF235873</strain>
    </source>
</reference>
<name>A0AAD9H584_9PEZI</name>
<evidence type="ECO:0000313" key="3">
    <source>
        <dbReference type="Proteomes" id="UP001232148"/>
    </source>
</evidence>
<feature type="region of interest" description="Disordered" evidence="1">
    <location>
        <begin position="56"/>
        <end position="93"/>
    </location>
</feature>
<dbReference type="AlphaFoldDB" id="A0AAD9H584"/>
<protein>
    <submittedName>
        <fullName evidence="2">Uncharacterized protein</fullName>
    </submittedName>
</protein>
<feature type="compositionally biased region" description="Polar residues" evidence="1">
    <location>
        <begin position="1"/>
        <end position="20"/>
    </location>
</feature>
<accession>A0AAD9H584</accession>
<organism evidence="2 3">
    <name type="scientific">Colletotrichum zoysiae</name>
    <dbReference type="NCBI Taxonomy" id="1216348"/>
    <lineage>
        <taxon>Eukaryota</taxon>
        <taxon>Fungi</taxon>
        <taxon>Dikarya</taxon>
        <taxon>Ascomycota</taxon>
        <taxon>Pezizomycotina</taxon>
        <taxon>Sordariomycetes</taxon>
        <taxon>Hypocreomycetidae</taxon>
        <taxon>Glomerellales</taxon>
        <taxon>Glomerellaceae</taxon>
        <taxon>Colletotrichum</taxon>
        <taxon>Colletotrichum graminicola species complex</taxon>
    </lineage>
</organism>
<comment type="caution">
    <text evidence="2">The sequence shown here is derived from an EMBL/GenBank/DDBJ whole genome shotgun (WGS) entry which is preliminary data.</text>
</comment>
<keyword evidence="3" id="KW-1185">Reference proteome</keyword>
<dbReference type="Proteomes" id="UP001232148">
    <property type="component" value="Unassembled WGS sequence"/>
</dbReference>
<gene>
    <name evidence="2" type="ORF">LX32DRAFT_215864</name>
</gene>
<feature type="region of interest" description="Disordered" evidence="1">
    <location>
        <begin position="1"/>
        <end position="21"/>
    </location>
</feature>
<evidence type="ECO:0000256" key="1">
    <source>
        <dbReference type="SAM" id="MobiDB-lite"/>
    </source>
</evidence>